<evidence type="ECO:0000256" key="1">
    <source>
        <dbReference type="SAM" id="SignalP"/>
    </source>
</evidence>
<dbReference type="PROSITE" id="PS51257">
    <property type="entry name" value="PROKAR_LIPOPROTEIN"/>
    <property type="match status" value="1"/>
</dbReference>
<reference evidence="3 6" key="2">
    <citation type="submission" date="2019-07" db="EMBL/GenBank/DDBJ databases">
        <title>Whole genome shotgun sequence of Halolactibacillus miurensis NBRC 100873.</title>
        <authorList>
            <person name="Hosoyama A."/>
            <person name="Uohara A."/>
            <person name="Ohji S."/>
            <person name="Ichikawa N."/>
        </authorList>
    </citation>
    <scope>NUCLEOTIDE SEQUENCE [LARGE SCALE GENOMIC DNA]</scope>
    <source>
        <strain evidence="3 6">NBRC 100873</strain>
    </source>
</reference>
<sequence length="126" mass="13670">MKKWLFSFLVVLVMLTGCANDGEGASSEVTDPIDVDIIISLDNDAERLVDETLTVNDGANLLEVLTDEYDIEKTADGFIQSIEGHAQTSSAFWLFDVNGAPSEVGAGDVELSDGDDIHFDLHEYEG</sequence>
<evidence type="ECO:0000313" key="3">
    <source>
        <dbReference type="EMBL" id="GEM04476.1"/>
    </source>
</evidence>
<feature type="signal peptide" evidence="1">
    <location>
        <begin position="1"/>
        <end position="19"/>
    </location>
</feature>
<dbReference type="Pfam" id="PF14478">
    <property type="entry name" value="DUF4430"/>
    <property type="match status" value="1"/>
</dbReference>
<evidence type="ECO:0000259" key="2">
    <source>
        <dbReference type="Pfam" id="PF14478"/>
    </source>
</evidence>
<accession>A0A1I6PVF2</accession>
<organism evidence="4 5">
    <name type="scientific">Halolactibacillus miurensis</name>
    <dbReference type="NCBI Taxonomy" id="306541"/>
    <lineage>
        <taxon>Bacteria</taxon>
        <taxon>Bacillati</taxon>
        <taxon>Bacillota</taxon>
        <taxon>Bacilli</taxon>
        <taxon>Bacillales</taxon>
        <taxon>Bacillaceae</taxon>
        <taxon>Halolactibacillus</taxon>
    </lineage>
</organism>
<dbReference type="Proteomes" id="UP000199139">
    <property type="component" value="Unassembled WGS sequence"/>
</dbReference>
<proteinExistence type="predicted"/>
<dbReference type="InterPro" id="IPR027954">
    <property type="entry name" value="Transcobalamin-like_C"/>
</dbReference>
<keyword evidence="6" id="KW-1185">Reference proteome</keyword>
<keyword evidence="1" id="KW-0732">Signal</keyword>
<reference evidence="4 5" key="1">
    <citation type="submission" date="2016-10" db="EMBL/GenBank/DDBJ databases">
        <authorList>
            <person name="de Groot N.N."/>
        </authorList>
    </citation>
    <scope>NUCLEOTIDE SEQUENCE [LARGE SCALE GENOMIC DNA]</scope>
    <source>
        <strain evidence="4 5">DSM 17074</strain>
    </source>
</reference>
<dbReference type="RefSeq" id="WP_062319269.1">
    <property type="nucleotide sequence ID" value="NZ_BJWJ01000012.1"/>
</dbReference>
<dbReference type="OrthoDB" id="2870483at2"/>
<dbReference type="AlphaFoldDB" id="A0A1I6PVF2"/>
<dbReference type="Proteomes" id="UP000321773">
    <property type="component" value="Unassembled WGS sequence"/>
</dbReference>
<dbReference type="Gene3D" id="2.170.130.30">
    <property type="match status" value="1"/>
</dbReference>
<feature type="domain" description="Transcobalamin-like C-terminal" evidence="2">
    <location>
        <begin position="58"/>
        <end position="122"/>
    </location>
</feature>
<feature type="chain" id="PRO_5038924031" description="Transcobalamin-like C-terminal domain-containing protein" evidence="1">
    <location>
        <begin position="20"/>
        <end position="126"/>
    </location>
</feature>
<evidence type="ECO:0000313" key="5">
    <source>
        <dbReference type="Proteomes" id="UP000199139"/>
    </source>
</evidence>
<name>A0A1I6PVF2_9BACI</name>
<dbReference type="STRING" id="306541.SAMN05421668_102230"/>
<evidence type="ECO:0000313" key="6">
    <source>
        <dbReference type="Proteomes" id="UP000321773"/>
    </source>
</evidence>
<gene>
    <name evidence="3" type="ORF">HMI01_14640</name>
    <name evidence="4" type="ORF">SAMN05421668_102230</name>
</gene>
<protein>
    <recommendedName>
        <fullName evidence="2">Transcobalamin-like C-terminal domain-containing protein</fullName>
    </recommendedName>
</protein>
<evidence type="ECO:0000313" key="4">
    <source>
        <dbReference type="EMBL" id="SFS44221.1"/>
    </source>
</evidence>
<dbReference type="EMBL" id="FPAI01000002">
    <property type="protein sequence ID" value="SFS44221.1"/>
    <property type="molecule type" value="Genomic_DNA"/>
</dbReference>
<dbReference type="EMBL" id="BJWJ01000012">
    <property type="protein sequence ID" value="GEM04476.1"/>
    <property type="molecule type" value="Genomic_DNA"/>
</dbReference>